<evidence type="ECO:0000313" key="3">
    <source>
        <dbReference type="Proteomes" id="UP000217790"/>
    </source>
</evidence>
<dbReference type="InParanoid" id="A0A2H3EP12"/>
<organism evidence="2 3">
    <name type="scientific">Armillaria gallica</name>
    <name type="common">Bulbous honey fungus</name>
    <name type="synonym">Armillaria bulbosa</name>
    <dbReference type="NCBI Taxonomy" id="47427"/>
    <lineage>
        <taxon>Eukaryota</taxon>
        <taxon>Fungi</taxon>
        <taxon>Dikarya</taxon>
        <taxon>Basidiomycota</taxon>
        <taxon>Agaricomycotina</taxon>
        <taxon>Agaricomycetes</taxon>
        <taxon>Agaricomycetidae</taxon>
        <taxon>Agaricales</taxon>
        <taxon>Marasmiineae</taxon>
        <taxon>Physalacriaceae</taxon>
        <taxon>Armillaria</taxon>
    </lineage>
</organism>
<reference evidence="3" key="1">
    <citation type="journal article" date="2017" name="Nat. Ecol. Evol.">
        <title>Genome expansion and lineage-specific genetic innovations in the forest pathogenic fungi Armillaria.</title>
        <authorList>
            <person name="Sipos G."/>
            <person name="Prasanna A.N."/>
            <person name="Walter M.C."/>
            <person name="O'Connor E."/>
            <person name="Balint B."/>
            <person name="Krizsan K."/>
            <person name="Kiss B."/>
            <person name="Hess J."/>
            <person name="Varga T."/>
            <person name="Slot J."/>
            <person name="Riley R."/>
            <person name="Boka B."/>
            <person name="Rigling D."/>
            <person name="Barry K."/>
            <person name="Lee J."/>
            <person name="Mihaltcheva S."/>
            <person name="LaButti K."/>
            <person name="Lipzen A."/>
            <person name="Waldron R."/>
            <person name="Moloney N.M."/>
            <person name="Sperisen C."/>
            <person name="Kredics L."/>
            <person name="Vagvoelgyi C."/>
            <person name="Patrignani A."/>
            <person name="Fitzpatrick D."/>
            <person name="Nagy I."/>
            <person name="Doyle S."/>
            <person name="Anderson J.B."/>
            <person name="Grigoriev I.V."/>
            <person name="Gueldener U."/>
            <person name="Muensterkoetter M."/>
            <person name="Nagy L.G."/>
        </authorList>
    </citation>
    <scope>NUCLEOTIDE SEQUENCE [LARGE SCALE GENOMIC DNA]</scope>
    <source>
        <strain evidence="3">Ar21-2</strain>
    </source>
</reference>
<proteinExistence type="predicted"/>
<feature type="transmembrane region" description="Helical" evidence="1">
    <location>
        <begin position="82"/>
        <end position="103"/>
    </location>
</feature>
<dbReference type="EMBL" id="KZ293644">
    <property type="protein sequence ID" value="PBL04259.1"/>
    <property type="molecule type" value="Genomic_DNA"/>
</dbReference>
<name>A0A2H3EP12_ARMGA</name>
<keyword evidence="1" id="KW-1133">Transmembrane helix</keyword>
<keyword evidence="1" id="KW-0812">Transmembrane</keyword>
<keyword evidence="3" id="KW-1185">Reference proteome</keyword>
<dbReference type="Proteomes" id="UP000217790">
    <property type="component" value="Unassembled WGS sequence"/>
</dbReference>
<protein>
    <submittedName>
        <fullName evidence="2">Uncharacterized protein</fullName>
    </submittedName>
</protein>
<dbReference type="AlphaFoldDB" id="A0A2H3EP12"/>
<evidence type="ECO:0000256" key="1">
    <source>
        <dbReference type="SAM" id="Phobius"/>
    </source>
</evidence>
<accession>A0A2H3EP12</accession>
<dbReference type="OrthoDB" id="3115293at2759"/>
<feature type="transmembrane region" description="Helical" evidence="1">
    <location>
        <begin position="115"/>
        <end position="136"/>
    </location>
</feature>
<evidence type="ECO:0000313" key="2">
    <source>
        <dbReference type="EMBL" id="PBL04259.1"/>
    </source>
</evidence>
<gene>
    <name evidence="2" type="ORF">ARMGADRAFT_1022712</name>
</gene>
<keyword evidence="1" id="KW-0472">Membrane</keyword>
<sequence length="213" mass="22782">MVQGTPMLTFDEAGNGGQGNGRRIMVLGTFVAPSSRTSKVKRASSLMSPALQPVPSKLSFSNIPPLDCLIAPQWSITTPAHIVVIAIALLDVVVVVAIVWKLCTAAISTDVDAGGTGWIGMGIGVGFVAMAAVGMGHHHCGASWCRLHLHGWINRSAASTKGLHGEWRQDMCNPGLLGLPDAWKEAKKQLEVVKQINHTFCVQRDYNLHAVWA</sequence>